<feature type="coiled-coil region" evidence="1">
    <location>
        <begin position="19"/>
        <end position="46"/>
    </location>
</feature>
<accession>A0A645EF86</accession>
<evidence type="ECO:0000313" key="2">
    <source>
        <dbReference type="EMBL" id="MPN00705.1"/>
    </source>
</evidence>
<gene>
    <name evidence="2" type="ORF">SDC9_147901</name>
</gene>
<reference evidence="2" key="1">
    <citation type="submission" date="2019-08" db="EMBL/GenBank/DDBJ databases">
        <authorList>
            <person name="Kucharzyk K."/>
            <person name="Murdoch R.W."/>
            <person name="Higgins S."/>
            <person name="Loffler F."/>
        </authorList>
    </citation>
    <scope>NUCLEOTIDE SEQUENCE</scope>
</reference>
<dbReference type="EMBL" id="VSSQ01046742">
    <property type="protein sequence ID" value="MPN00705.1"/>
    <property type="molecule type" value="Genomic_DNA"/>
</dbReference>
<comment type="caution">
    <text evidence="2">The sequence shown here is derived from an EMBL/GenBank/DDBJ whole genome shotgun (WGS) entry which is preliminary data.</text>
</comment>
<keyword evidence="1" id="KW-0175">Coiled coil</keyword>
<proteinExistence type="predicted"/>
<sequence>MTELEKVQYRHDEYKIAVHYGLADQLKQLKEELQEAMEATEDYEINPSIERFKHLNEEIADVENKTFQIKMLLERLQTAYRWITALSVCRHP</sequence>
<organism evidence="2">
    <name type="scientific">bioreactor metagenome</name>
    <dbReference type="NCBI Taxonomy" id="1076179"/>
    <lineage>
        <taxon>unclassified sequences</taxon>
        <taxon>metagenomes</taxon>
        <taxon>ecological metagenomes</taxon>
    </lineage>
</organism>
<name>A0A645EF86_9ZZZZ</name>
<dbReference type="AlphaFoldDB" id="A0A645EF86"/>
<protein>
    <submittedName>
        <fullName evidence="2">Uncharacterized protein</fullName>
    </submittedName>
</protein>
<evidence type="ECO:0000256" key="1">
    <source>
        <dbReference type="SAM" id="Coils"/>
    </source>
</evidence>